<protein>
    <submittedName>
        <fullName evidence="1">Uncharacterized protein</fullName>
    </submittedName>
</protein>
<accession>A0A429X9Q7</accession>
<comment type="caution">
    <text evidence="1">The sequence shown here is derived from an EMBL/GenBank/DDBJ whole genome shotgun (WGS) entry which is preliminary data.</text>
</comment>
<gene>
    <name evidence="1" type="ORF">D5F11_008785</name>
</gene>
<proteinExistence type="predicted"/>
<dbReference type="AlphaFoldDB" id="A0A429X9Q7"/>
<name>A0A429X9Q7_SIMTE</name>
<dbReference type="RefSeq" id="WP_120117213.1">
    <property type="nucleotide sequence ID" value="NZ_QYTW02000006.1"/>
</dbReference>
<dbReference type="Proteomes" id="UP000287296">
    <property type="component" value="Unassembled WGS sequence"/>
</dbReference>
<dbReference type="OrthoDB" id="9858871at2"/>
<reference evidence="1 2" key="1">
    <citation type="submission" date="2018-12" db="EMBL/GenBank/DDBJ databases">
        <authorList>
            <person name="Sun L."/>
            <person name="Chen Z."/>
        </authorList>
    </citation>
    <scope>NUCLEOTIDE SEQUENCE [LARGE SCALE GENOMIC DNA]</scope>
    <source>
        <strain evidence="1 2">LMG 29736</strain>
    </source>
</reference>
<organism evidence="1 2">
    <name type="scientific">Siminovitchia terrae</name>
    <name type="common">Bacillus terrae</name>
    <dbReference type="NCBI Taxonomy" id="1914933"/>
    <lineage>
        <taxon>Bacteria</taxon>
        <taxon>Bacillati</taxon>
        <taxon>Bacillota</taxon>
        <taxon>Bacilli</taxon>
        <taxon>Bacillales</taxon>
        <taxon>Bacillaceae</taxon>
        <taxon>Siminovitchia</taxon>
    </lineage>
</organism>
<dbReference type="EMBL" id="QYTW02000006">
    <property type="protein sequence ID" value="RST60144.1"/>
    <property type="molecule type" value="Genomic_DNA"/>
</dbReference>
<evidence type="ECO:0000313" key="1">
    <source>
        <dbReference type="EMBL" id="RST60144.1"/>
    </source>
</evidence>
<evidence type="ECO:0000313" key="2">
    <source>
        <dbReference type="Proteomes" id="UP000287296"/>
    </source>
</evidence>
<sequence>MLRQETVSKQETVNKKGECATMKVFQHVSLEELKANGLPTFNLGEHYVFRPDTKQNETIVIDLGNGKYMTVCIMPGADNIDVKFHGKHKCVIHEMPNNESGIHAFYDWK</sequence>